<reference evidence="2 3" key="1">
    <citation type="submission" date="2021-06" db="EMBL/GenBank/DDBJ databases">
        <authorList>
            <person name="Palmer J.M."/>
        </authorList>
    </citation>
    <scope>NUCLEOTIDE SEQUENCE [LARGE SCALE GENOMIC DNA]</scope>
    <source>
        <strain evidence="2 3">CL_MEX2019</strain>
        <tissue evidence="2">Muscle</tissue>
    </source>
</reference>
<organism evidence="2 3">
    <name type="scientific">Characodon lateralis</name>
    <dbReference type="NCBI Taxonomy" id="208331"/>
    <lineage>
        <taxon>Eukaryota</taxon>
        <taxon>Metazoa</taxon>
        <taxon>Chordata</taxon>
        <taxon>Craniata</taxon>
        <taxon>Vertebrata</taxon>
        <taxon>Euteleostomi</taxon>
        <taxon>Actinopterygii</taxon>
        <taxon>Neopterygii</taxon>
        <taxon>Teleostei</taxon>
        <taxon>Neoteleostei</taxon>
        <taxon>Acanthomorphata</taxon>
        <taxon>Ovalentaria</taxon>
        <taxon>Atherinomorphae</taxon>
        <taxon>Cyprinodontiformes</taxon>
        <taxon>Goodeidae</taxon>
        <taxon>Characodon</taxon>
    </lineage>
</organism>
<sequence>MLYPLAESSGVPLHSNGDAEMAENGHSESINSLRTETVGLVFVTTRKSTISSPNMVCVSLTLVSSDQTLFFYYFIDFSKYATTNFKWTSTSFSSTALCVASLAVGQLFQLFF</sequence>
<evidence type="ECO:0000313" key="3">
    <source>
        <dbReference type="Proteomes" id="UP001352852"/>
    </source>
</evidence>
<proteinExistence type="predicted"/>
<protein>
    <submittedName>
        <fullName evidence="2">Uncharacterized protein</fullName>
    </submittedName>
</protein>
<gene>
    <name evidence="2" type="ORF">CHARACLAT_012008</name>
</gene>
<accession>A0ABU7F298</accession>
<feature type="region of interest" description="Disordered" evidence="1">
    <location>
        <begin position="1"/>
        <end position="28"/>
    </location>
</feature>
<name>A0ABU7F298_9TELE</name>
<evidence type="ECO:0000256" key="1">
    <source>
        <dbReference type="SAM" id="MobiDB-lite"/>
    </source>
</evidence>
<dbReference type="EMBL" id="JAHUTJ010074596">
    <property type="protein sequence ID" value="MED6293588.1"/>
    <property type="molecule type" value="Genomic_DNA"/>
</dbReference>
<comment type="caution">
    <text evidence="2">The sequence shown here is derived from an EMBL/GenBank/DDBJ whole genome shotgun (WGS) entry which is preliminary data.</text>
</comment>
<keyword evidence="3" id="KW-1185">Reference proteome</keyword>
<dbReference type="Proteomes" id="UP001352852">
    <property type="component" value="Unassembled WGS sequence"/>
</dbReference>
<evidence type="ECO:0000313" key="2">
    <source>
        <dbReference type="EMBL" id="MED6293588.1"/>
    </source>
</evidence>